<evidence type="ECO:0000313" key="3">
    <source>
        <dbReference type="Proteomes" id="UP000886998"/>
    </source>
</evidence>
<protein>
    <submittedName>
        <fullName evidence="2">Uncharacterized protein</fullName>
    </submittedName>
</protein>
<dbReference type="EMBL" id="BMAV01022046">
    <property type="protein sequence ID" value="GFY76631.1"/>
    <property type="molecule type" value="Genomic_DNA"/>
</dbReference>
<feature type="compositionally biased region" description="Basic and acidic residues" evidence="1">
    <location>
        <begin position="58"/>
        <end position="88"/>
    </location>
</feature>
<feature type="compositionally biased region" description="Basic and acidic residues" evidence="1">
    <location>
        <begin position="126"/>
        <end position="138"/>
    </location>
</feature>
<accession>A0A8X6YP72</accession>
<gene>
    <name evidence="2" type="ORF">TNIN_20841</name>
</gene>
<feature type="region of interest" description="Disordered" evidence="1">
    <location>
        <begin position="1"/>
        <end position="144"/>
    </location>
</feature>
<reference evidence="2" key="1">
    <citation type="submission" date="2020-08" db="EMBL/GenBank/DDBJ databases">
        <title>Multicomponent nature underlies the extraordinary mechanical properties of spider dragline silk.</title>
        <authorList>
            <person name="Kono N."/>
            <person name="Nakamura H."/>
            <person name="Mori M."/>
            <person name="Yoshida Y."/>
            <person name="Ohtoshi R."/>
            <person name="Malay A.D."/>
            <person name="Moran D.A.P."/>
            <person name="Tomita M."/>
            <person name="Numata K."/>
            <person name="Arakawa K."/>
        </authorList>
    </citation>
    <scope>NUCLEOTIDE SEQUENCE</scope>
</reference>
<sequence length="144" mass="16607">MGKRTEKNSENPPPKHSKTKRERIREKAQKQRWTTPEKTKKRENLHPKTWNKGKRKEVKTERLEPGPRDQHSSEKCQEDAEGETEKKPQKGKTNPQKKPPGKRSRENGGQKGTVGDGKPSRGKHGGFRENEKKEEKVGGRFPPR</sequence>
<comment type="caution">
    <text evidence="2">The sequence shown here is derived from an EMBL/GenBank/DDBJ whole genome shotgun (WGS) entry which is preliminary data.</text>
</comment>
<evidence type="ECO:0000256" key="1">
    <source>
        <dbReference type="SAM" id="MobiDB-lite"/>
    </source>
</evidence>
<feature type="compositionally biased region" description="Basic residues" evidence="1">
    <location>
        <begin position="47"/>
        <end position="57"/>
    </location>
</feature>
<name>A0A8X6YP72_9ARAC</name>
<organism evidence="2 3">
    <name type="scientific">Trichonephila inaurata madagascariensis</name>
    <dbReference type="NCBI Taxonomy" id="2747483"/>
    <lineage>
        <taxon>Eukaryota</taxon>
        <taxon>Metazoa</taxon>
        <taxon>Ecdysozoa</taxon>
        <taxon>Arthropoda</taxon>
        <taxon>Chelicerata</taxon>
        <taxon>Arachnida</taxon>
        <taxon>Araneae</taxon>
        <taxon>Araneomorphae</taxon>
        <taxon>Entelegynae</taxon>
        <taxon>Araneoidea</taxon>
        <taxon>Nephilidae</taxon>
        <taxon>Trichonephila</taxon>
        <taxon>Trichonephila inaurata</taxon>
    </lineage>
</organism>
<dbReference type="AlphaFoldDB" id="A0A8X6YP72"/>
<evidence type="ECO:0000313" key="2">
    <source>
        <dbReference type="EMBL" id="GFY76631.1"/>
    </source>
</evidence>
<dbReference type="Proteomes" id="UP000886998">
    <property type="component" value="Unassembled WGS sequence"/>
</dbReference>
<feature type="compositionally biased region" description="Basic and acidic residues" evidence="1">
    <location>
        <begin position="23"/>
        <end position="46"/>
    </location>
</feature>
<keyword evidence="3" id="KW-1185">Reference proteome</keyword>
<proteinExistence type="predicted"/>